<dbReference type="GeneTree" id="ENSGT00610000086518"/>
<keyword evidence="10" id="KW-1185">Reference proteome</keyword>
<feature type="transmembrane region" description="Helical" evidence="7">
    <location>
        <begin position="237"/>
        <end position="256"/>
    </location>
</feature>
<keyword evidence="2" id="KW-0732">Signal</keyword>
<comment type="subcellular location">
    <subcellularLocation>
        <location evidence="1">Membrane</location>
    </subcellularLocation>
</comment>
<dbReference type="Pfam" id="PF00047">
    <property type="entry name" value="ig"/>
    <property type="match status" value="1"/>
</dbReference>
<evidence type="ECO:0000256" key="4">
    <source>
        <dbReference type="ARBA" id="ARBA00023180"/>
    </source>
</evidence>
<evidence type="ECO:0000256" key="1">
    <source>
        <dbReference type="ARBA" id="ARBA00004370"/>
    </source>
</evidence>
<evidence type="ECO:0000313" key="10">
    <source>
        <dbReference type="Proteomes" id="UP000265140"/>
    </source>
</evidence>
<dbReference type="SUPFAM" id="SSF48726">
    <property type="entry name" value="Immunoglobulin"/>
    <property type="match status" value="2"/>
</dbReference>
<keyword evidence="7" id="KW-1133">Transmembrane helix</keyword>
<dbReference type="InterPro" id="IPR013151">
    <property type="entry name" value="Immunoglobulin_dom"/>
</dbReference>
<dbReference type="PROSITE" id="PS50835">
    <property type="entry name" value="IG_LIKE"/>
    <property type="match status" value="1"/>
</dbReference>
<dbReference type="InterPro" id="IPR015631">
    <property type="entry name" value="CD2/SLAM_rcpt"/>
</dbReference>
<dbReference type="InterPro" id="IPR013783">
    <property type="entry name" value="Ig-like_fold"/>
</dbReference>
<keyword evidence="4" id="KW-0325">Glycoprotein</keyword>
<protein>
    <recommendedName>
        <fullName evidence="8">Ig-like domain-containing protein</fullName>
    </recommendedName>
</protein>
<accession>A0A3P8XE14</accession>
<organism evidence="9 10">
    <name type="scientific">Esox lucius</name>
    <name type="common">Northern pike</name>
    <dbReference type="NCBI Taxonomy" id="8010"/>
    <lineage>
        <taxon>Eukaryota</taxon>
        <taxon>Metazoa</taxon>
        <taxon>Chordata</taxon>
        <taxon>Craniata</taxon>
        <taxon>Vertebrata</taxon>
        <taxon>Euteleostomi</taxon>
        <taxon>Actinopterygii</taxon>
        <taxon>Neopterygii</taxon>
        <taxon>Teleostei</taxon>
        <taxon>Protacanthopterygii</taxon>
        <taxon>Esociformes</taxon>
        <taxon>Esocidae</taxon>
        <taxon>Esox</taxon>
    </lineage>
</organism>
<dbReference type="InterPro" id="IPR007110">
    <property type="entry name" value="Ig-like_dom"/>
</dbReference>
<evidence type="ECO:0000313" key="9">
    <source>
        <dbReference type="Ensembl" id="ENSELUP00000002849.2"/>
    </source>
</evidence>
<dbReference type="Gene3D" id="2.60.40.10">
    <property type="entry name" value="Immunoglobulins"/>
    <property type="match status" value="2"/>
</dbReference>
<evidence type="ECO:0000259" key="8">
    <source>
        <dbReference type="PROSITE" id="PS50835"/>
    </source>
</evidence>
<dbReference type="Bgee" id="ENSELUG00000004181">
    <property type="expression patterns" value="Expressed in ovary and 14 other cell types or tissues"/>
</dbReference>
<evidence type="ECO:0000256" key="6">
    <source>
        <dbReference type="SAM" id="MobiDB-lite"/>
    </source>
</evidence>
<name>A0A3P8XE14_ESOLU</name>
<reference evidence="9" key="4">
    <citation type="submission" date="2025-09" db="UniProtKB">
        <authorList>
            <consortium name="Ensembl"/>
        </authorList>
    </citation>
    <scope>IDENTIFICATION</scope>
</reference>
<keyword evidence="7" id="KW-0812">Transmembrane</keyword>
<dbReference type="PANTHER" id="PTHR12080:SF134">
    <property type="entry name" value="CD48 ANTIGEN"/>
    <property type="match status" value="1"/>
</dbReference>
<dbReference type="InterPro" id="IPR036179">
    <property type="entry name" value="Ig-like_dom_sf"/>
</dbReference>
<dbReference type="PANTHER" id="PTHR12080">
    <property type="entry name" value="SIGNALING LYMPHOCYTIC ACTIVATION MOLECULE"/>
    <property type="match status" value="1"/>
</dbReference>
<reference evidence="10" key="1">
    <citation type="journal article" date="2014" name="PLoS ONE">
        <title>The genome and linkage map of the northern pike (Esox lucius): conserved synteny revealed between the salmonid sister group and the Neoteleostei.</title>
        <authorList>
            <person name="Rondeau E.B."/>
            <person name="Minkley D.R."/>
            <person name="Leong J.S."/>
            <person name="Messmer A.M."/>
            <person name="Jantzen J.R."/>
            <person name="von Schalburg K.R."/>
            <person name="Lemon C."/>
            <person name="Bird N.H."/>
            <person name="Koop B.F."/>
        </authorList>
    </citation>
    <scope>NUCLEOTIDE SEQUENCE</scope>
</reference>
<sequence>MIIDCSYAEKTPSLKNVCVPRFATETSSAWFPKQEKHGYTAFMQRGEKLYKKAGDDVVLTPDKPNITDPITEILWKQGPNKVVDWDTMFGLAIYGNFKERTTLDNATGVLSIKDISKKDNGVYSVEFNGKLLEKKYTLSVIKAVPKPQITYSCNPDKTICTLTCEGDATDAEPVTYSWRKGGVGLEASDNQLTVNETDDSETTYTCQLKNHVSEAMGDFVIVPFGNDPGGWWNNTRFLGFSVFVLAVLLVVVLTIIHRFKTGVWFYQKESMPWEGDFWKNQNEAGPPADASNGVSYSVVNDPAPNEGTENPEEKP</sequence>
<proteinExistence type="predicted"/>
<evidence type="ECO:0000256" key="2">
    <source>
        <dbReference type="ARBA" id="ARBA00022729"/>
    </source>
</evidence>
<feature type="domain" description="Ig-like" evidence="8">
    <location>
        <begin position="145"/>
        <end position="217"/>
    </location>
</feature>
<evidence type="ECO:0000256" key="7">
    <source>
        <dbReference type="SAM" id="Phobius"/>
    </source>
</evidence>
<gene>
    <name evidence="9" type="primary">VDAC2</name>
</gene>
<dbReference type="GO" id="GO:0016020">
    <property type="term" value="C:membrane"/>
    <property type="evidence" value="ECO:0007669"/>
    <property type="project" value="UniProtKB-SubCell"/>
</dbReference>
<dbReference type="Ensembl" id="ENSELUT00000015011.3">
    <property type="protein sequence ID" value="ENSELUP00000002849.2"/>
    <property type="gene ID" value="ENSELUG00000004181.3"/>
</dbReference>
<keyword evidence="5" id="KW-0393">Immunoglobulin domain</keyword>
<feature type="region of interest" description="Disordered" evidence="6">
    <location>
        <begin position="276"/>
        <end position="315"/>
    </location>
</feature>
<dbReference type="AlphaFoldDB" id="A0A3P8XE14"/>
<evidence type="ECO:0000256" key="3">
    <source>
        <dbReference type="ARBA" id="ARBA00023136"/>
    </source>
</evidence>
<dbReference type="Proteomes" id="UP000265140">
    <property type="component" value="Chromosome 22"/>
</dbReference>
<reference evidence="9" key="2">
    <citation type="submission" date="2020-02" db="EMBL/GenBank/DDBJ databases">
        <title>Esox lucius (northern pike) genome, fEsoLuc1, primary haplotype.</title>
        <authorList>
            <person name="Myers G."/>
            <person name="Karagic N."/>
            <person name="Meyer A."/>
            <person name="Pippel M."/>
            <person name="Reichard M."/>
            <person name="Winkler S."/>
            <person name="Tracey A."/>
            <person name="Sims Y."/>
            <person name="Howe K."/>
            <person name="Rhie A."/>
            <person name="Formenti G."/>
            <person name="Durbin R."/>
            <person name="Fedrigo O."/>
            <person name="Jarvis E.D."/>
        </authorList>
    </citation>
    <scope>NUCLEOTIDE SEQUENCE [LARGE SCALE GENOMIC DNA]</scope>
</reference>
<reference evidence="9" key="3">
    <citation type="submission" date="2025-08" db="UniProtKB">
        <authorList>
            <consortium name="Ensembl"/>
        </authorList>
    </citation>
    <scope>IDENTIFICATION</scope>
</reference>
<evidence type="ECO:0000256" key="5">
    <source>
        <dbReference type="ARBA" id="ARBA00023319"/>
    </source>
</evidence>
<keyword evidence="3 7" id="KW-0472">Membrane</keyword>